<sequence length="154" mass="17407">MEKRDREILRRNRIFLLDNIESLDRLLSELLAADIAIVNDSMVDSVQSNPTKERRISALLDLLPRRGPTAFSAFCVALRRTDQGFVADQLEGVTTGVEKKMKTLTVSVPPAEENQEDVIPLDDKKGPIQALVKPCTPAFFKQIDAKHKEIWTDY</sequence>
<dbReference type="GO" id="GO:0070513">
    <property type="term" value="F:death domain binding"/>
    <property type="evidence" value="ECO:0007669"/>
    <property type="project" value="InterPro"/>
</dbReference>
<dbReference type="Gene3D" id="1.10.533.10">
    <property type="entry name" value="Death Domain, Fas"/>
    <property type="match status" value="1"/>
</dbReference>
<dbReference type="EMBL" id="OV696696">
    <property type="protein sequence ID" value="CAH1239927.1"/>
    <property type="molecule type" value="Genomic_DNA"/>
</dbReference>
<dbReference type="InterPro" id="IPR011029">
    <property type="entry name" value="DEATH-like_dom_sf"/>
</dbReference>
<dbReference type="PANTHER" id="PTHR15034">
    <property type="entry name" value="DEATH DOMAIN-CONTAINING PROTEIN CRADD"/>
    <property type="match status" value="1"/>
</dbReference>
<dbReference type="PANTHER" id="PTHR15034:SF5">
    <property type="entry name" value="DEATH DOMAIN-CONTAINING PROTEIN CRADD"/>
    <property type="match status" value="1"/>
</dbReference>
<organism evidence="2 3">
    <name type="scientific">Branchiostoma lanceolatum</name>
    <name type="common">Common lancelet</name>
    <name type="synonym">Amphioxus lanceolatum</name>
    <dbReference type="NCBI Taxonomy" id="7740"/>
    <lineage>
        <taxon>Eukaryota</taxon>
        <taxon>Metazoa</taxon>
        <taxon>Chordata</taxon>
        <taxon>Cephalochordata</taxon>
        <taxon>Leptocardii</taxon>
        <taxon>Amphioxiformes</taxon>
        <taxon>Branchiostomatidae</taxon>
        <taxon>Branchiostoma</taxon>
    </lineage>
</organism>
<dbReference type="AlphaFoldDB" id="A0A8J9VID9"/>
<dbReference type="OrthoDB" id="10004338at2759"/>
<dbReference type="SMART" id="SM00114">
    <property type="entry name" value="CARD"/>
    <property type="match status" value="1"/>
</dbReference>
<evidence type="ECO:0000313" key="2">
    <source>
        <dbReference type="EMBL" id="CAH1239927.1"/>
    </source>
</evidence>
<accession>A0A8J9VID9</accession>
<evidence type="ECO:0000313" key="3">
    <source>
        <dbReference type="Proteomes" id="UP000838412"/>
    </source>
</evidence>
<evidence type="ECO:0000259" key="1">
    <source>
        <dbReference type="PROSITE" id="PS50209"/>
    </source>
</evidence>
<dbReference type="Proteomes" id="UP000838412">
    <property type="component" value="Chromosome 11"/>
</dbReference>
<dbReference type="InterPro" id="IPR001315">
    <property type="entry name" value="CARD"/>
</dbReference>
<proteinExistence type="predicted"/>
<feature type="domain" description="CARD" evidence="1">
    <location>
        <begin position="1"/>
        <end position="93"/>
    </location>
</feature>
<reference evidence="2" key="1">
    <citation type="submission" date="2022-01" db="EMBL/GenBank/DDBJ databases">
        <authorList>
            <person name="Braso-Vives M."/>
        </authorList>
    </citation>
    <scope>NUCLEOTIDE SEQUENCE</scope>
</reference>
<keyword evidence="3" id="KW-1185">Reference proteome</keyword>
<dbReference type="SUPFAM" id="SSF47986">
    <property type="entry name" value="DEATH domain"/>
    <property type="match status" value="1"/>
</dbReference>
<protein>
    <submittedName>
        <fullName evidence="2">CASP2 protein</fullName>
    </submittedName>
</protein>
<name>A0A8J9VID9_BRALA</name>
<dbReference type="Pfam" id="PF00619">
    <property type="entry name" value="CARD"/>
    <property type="match status" value="1"/>
</dbReference>
<gene>
    <name evidence="2" type="primary">CASP2</name>
    <name evidence="2" type="ORF">BLAG_LOCUS4068</name>
</gene>
<dbReference type="GO" id="GO:0002020">
    <property type="term" value="F:protease binding"/>
    <property type="evidence" value="ECO:0007669"/>
    <property type="project" value="InterPro"/>
</dbReference>
<dbReference type="PROSITE" id="PS50209">
    <property type="entry name" value="CARD"/>
    <property type="match status" value="1"/>
</dbReference>
<dbReference type="GO" id="GO:0042981">
    <property type="term" value="P:regulation of apoptotic process"/>
    <property type="evidence" value="ECO:0007669"/>
    <property type="project" value="InterPro"/>
</dbReference>
<dbReference type="InterPro" id="IPR037939">
    <property type="entry name" value="CRADD"/>
</dbReference>